<reference evidence="2" key="1">
    <citation type="submission" date="2011-04" db="EMBL/GenBank/DDBJ databases">
        <title>Evolution of plant cell wall degrading machinery underlies the functional diversity of forest fungi.</title>
        <authorList>
            <consortium name="US DOE Joint Genome Institute (JGI-PGF)"/>
            <person name="Eastwood D.C."/>
            <person name="Floudas D."/>
            <person name="Binder M."/>
            <person name="Majcherczyk A."/>
            <person name="Schneider P."/>
            <person name="Aerts A."/>
            <person name="Asiegbu F.O."/>
            <person name="Baker S.E."/>
            <person name="Barry K."/>
            <person name="Bendiksby M."/>
            <person name="Blumentritt M."/>
            <person name="Coutinho P.M."/>
            <person name="Cullen D."/>
            <person name="Cullen D."/>
            <person name="Gathman A."/>
            <person name="Goodell B."/>
            <person name="Henrissat B."/>
            <person name="Ihrmark K."/>
            <person name="Kauserud H."/>
            <person name="Kohler A."/>
            <person name="LaButti K."/>
            <person name="Lapidus A."/>
            <person name="Lavin J.L."/>
            <person name="Lee Y.-H."/>
            <person name="Lindquist E."/>
            <person name="Lilly W."/>
            <person name="Lucas S."/>
            <person name="Morin E."/>
            <person name="Murat C."/>
            <person name="Oguiza J.A."/>
            <person name="Park J."/>
            <person name="Pisabarro A.G."/>
            <person name="Riley R."/>
            <person name="Rosling A."/>
            <person name="Salamov A."/>
            <person name="Schmidt O."/>
            <person name="Schmutz J."/>
            <person name="Skrede I."/>
            <person name="Stenlid J."/>
            <person name="Wiebenga A."/>
            <person name="Xie X."/>
            <person name="Kues U."/>
            <person name="Hibbett D.S."/>
            <person name="Hoffmeister D."/>
            <person name="Hogberg N."/>
            <person name="Martin F."/>
            <person name="Grigoriev I.V."/>
            <person name="Watkinson S.C."/>
        </authorList>
    </citation>
    <scope>NUCLEOTIDE SEQUENCE</scope>
    <source>
        <strain evidence="2">S7.9</strain>
    </source>
</reference>
<dbReference type="AlphaFoldDB" id="F8P6K5"/>
<feature type="region of interest" description="Disordered" evidence="1">
    <location>
        <begin position="355"/>
        <end position="393"/>
    </location>
</feature>
<name>F8P6K5_SERL9</name>
<dbReference type="GeneID" id="18815541"/>
<dbReference type="OrthoDB" id="3182376at2759"/>
<organism>
    <name type="scientific">Serpula lacrymans var. lacrymans (strain S7.9)</name>
    <name type="common">Dry rot fungus</name>
    <dbReference type="NCBI Taxonomy" id="578457"/>
    <lineage>
        <taxon>Eukaryota</taxon>
        <taxon>Fungi</taxon>
        <taxon>Dikarya</taxon>
        <taxon>Basidiomycota</taxon>
        <taxon>Agaricomycotina</taxon>
        <taxon>Agaricomycetes</taxon>
        <taxon>Agaricomycetidae</taxon>
        <taxon>Boletales</taxon>
        <taxon>Coniophorineae</taxon>
        <taxon>Serpulaceae</taxon>
        <taxon>Serpula</taxon>
    </lineage>
</organism>
<proteinExistence type="predicted"/>
<evidence type="ECO:0000313" key="2">
    <source>
        <dbReference type="EMBL" id="EGO21071.1"/>
    </source>
</evidence>
<dbReference type="HOGENOM" id="CLU_680004_0_0_1"/>
<gene>
    <name evidence="2" type="ORF">SERLADRAFT_441458</name>
</gene>
<sequence length="405" mass="44535">MGTPLHTDDPLAALLPTSRFLMSSHSIDDISDNDNQSQQLSGEGHSIARTLTSCKTGSVQTLASQGNPPALSRITWSNKRTDRIMDWLEKHPVRHQMLFSDSLSVARGENRPVVRNTKSVRVPIVRRIARHVFKNDSKEEFCIAVDHHRKQFGESVQSRLDHLGEKYKECVCSLSGTGAGLPAEELASSGFSNPIASYLLPDSTRPSEADQMEDFMQPIIQSAKEQEAAALEVKRLKLVHGSDVIRYKSLKVQSKIDETKKQEQIEIAKLQMENDAKNDMEMRKFELLACLGVFGNQGGNQQLNMSRGLLGSSVNLPSPPEFAPSQTADISGVAPSSPSGLTDMQSLLQTLTPSADMNYDDADMSSQYASTSSGHHHHPSTQTPSIFQGDYHSGDTIYDENNVIA</sequence>
<accession>F8P6K5</accession>
<dbReference type="Proteomes" id="UP000008064">
    <property type="component" value="Unassembled WGS sequence"/>
</dbReference>
<protein>
    <submittedName>
        <fullName evidence="2">Uncharacterized protein</fullName>
    </submittedName>
</protein>
<feature type="region of interest" description="Disordered" evidence="1">
    <location>
        <begin position="318"/>
        <end position="343"/>
    </location>
</feature>
<dbReference type="KEGG" id="sla:SERLADRAFT_441458"/>
<dbReference type="RefSeq" id="XP_007322028.1">
    <property type="nucleotide sequence ID" value="XM_007321966.1"/>
</dbReference>
<dbReference type="EMBL" id="GL945439">
    <property type="protein sequence ID" value="EGO21071.1"/>
    <property type="molecule type" value="Genomic_DNA"/>
</dbReference>
<feature type="compositionally biased region" description="Polar residues" evidence="1">
    <location>
        <begin position="324"/>
        <end position="343"/>
    </location>
</feature>
<evidence type="ECO:0000256" key="1">
    <source>
        <dbReference type="SAM" id="MobiDB-lite"/>
    </source>
</evidence>